<dbReference type="InterPro" id="IPR017871">
    <property type="entry name" value="ABC_transporter-like_CS"/>
</dbReference>
<accession>A0A369KSP1</accession>
<dbReference type="Proteomes" id="UP000253934">
    <property type="component" value="Unassembled WGS sequence"/>
</dbReference>
<evidence type="ECO:0000256" key="1">
    <source>
        <dbReference type="ARBA" id="ARBA00022448"/>
    </source>
</evidence>
<dbReference type="PANTHER" id="PTHR42711:SF17">
    <property type="entry name" value="ABC TRANSPORTER ATP-BINDING PROTEIN"/>
    <property type="match status" value="1"/>
</dbReference>
<evidence type="ECO:0000313" key="5">
    <source>
        <dbReference type="EMBL" id="RDB36622.1"/>
    </source>
</evidence>
<dbReference type="Pfam" id="PF00005">
    <property type="entry name" value="ABC_tran"/>
    <property type="match status" value="1"/>
</dbReference>
<dbReference type="CDD" id="cd03230">
    <property type="entry name" value="ABC_DR_subfamily_A"/>
    <property type="match status" value="1"/>
</dbReference>
<keyword evidence="3 5" id="KW-0067">ATP-binding</keyword>
<dbReference type="SUPFAM" id="SSF52540">
    <property type="entry name" value="P-loop containing nucleoside triphosphate hydrolases"/>
    <property type="match status" value="1"/>
</dbReference>
<dbReference type="EMBL" id="QOVW01000058">
    <property type="protein sequence ID" value="RDB36622.1"/>
    <property type="molecule type" value="Genomic_DNA"/>
</dbReference>
<keyword evidence="2" id="KW-0547">Nucleotide-binding</keyword>
<feature type="domain" description="ABC transporter" evidence="4">
    <location>
        <begin position="7"/>
        <end position="230"/>
    </location>
</feature>
<evidence type="ECO:0000259" key="4">
    <source>
        <dbReference type="PROSITE" id="PS50893"/>
    </source>
</evidence>
<dbReference type="AlphaFoldDB" id="A0A369KSP1"/>
<dbReference type="GO" id="GO:0005524">
    <property type="term" value="F:ATP binding"/>
    <property type="evidence" value="ECO:0007669"/>
    <property type="project" value="UniProtKB-KW"/>
</dbReference>
<dbReference type="PANTHER" id="PTHR42711">
    <property type="entry name" value="ABC TRANSPORTER ATP-BINDING PROTEIN"/>
    <property type="match status" value="1"/>
</dbReference>
<evidence type="ECO:0000256" key="3">
    <source>
        <dbReference type="ARBA" id="ARBA00022840"/>
    </source>
</evidence>
<sequence>MTVNAILEFKNVKKNYGKKNIISELNFTVSKNEIIVLLGVNGAGKTTTIKMMLGLETPSAGSISLFGLNPTNPESRKSVGITPQNLEFPEGIKTFEILDFIHSHYPNPKPVKEMIKKFELSSFLHQKATKLSGGQKRRLALALAFIGDPQIVCLDEPTTGLDVGSRKILLEAIKEYSKNGNTVFLTTHYLDEIENIATRIIFLQDGKIIADDTVAAIKSLANSTRATIVFYASTHLDFATYRHVVSFEVEESKYTLQTHNADALIYELVNNKVPFKNLNIIKESLESAFINLSKGNTL</sequence>
<dbReference type="InterPro" id="IPR003593">
    <property type="entry name" value="AAA+_ATPase"/>
</dbReference>
<keyword evidence="6" id="KW-1185">Reference proteome</keyword>
<comment type="caution">
    <text evidence="5">The sequence shown here is derived from an EMBL/GenBank/DDBJ whole genome shotgun (WGS) entry which is preliminary data.</text>
</comment>
<dbReference type="InterPro" id="IPR050763">
    <property type="entry name" value="ABC_transporter_ATP-binding"/>
</dbReference>
<dbReference type="PROSITE" id="PS50893">
    <property type="entry name" value="ABC_TRANSPORTER_2"/>
    <property type="match status" value="1"/>
</dbReference>
<dbReference type="PROSITE" id="PS00211">
    <property type="entry name" value="ABC_TRANSPORTER_1"/>
    <property type="match status" value="1"/>
</dbReference>
<evidence type="ECO:0000313" key="6">
    <source>
        <dbReference type="Proteomes" id="UP000253934"/>
    </source>
</evidence>
<dbReference type="Gene3D" id="3.40.50.300">
    <property type="entry name" value="P-loop containing nucleotide triphosphate hydrolases"/>
    <property type="match status" value="1"/>
</dbReference>
<name>A0A369KSP1_9BACT</name>
<proteinExistence type="predicted"/>
<reference evidence="5" key="1">
    <citation type="submission" date="2018-04" db="EMBL/GenBank/DDBJ databases">
        <title>Draft genome sequence of the Candidatus Spirobacillus cienkowskii, a pathogen of freshwater Daphnia species, reconstructed from hemolymph metagenomic reads.</title>
        <authorList>
            <person name="Bresciani L."/>
            <person name="Lemos L.N."/>
            <person name="Wale N."/>
            <person name="Lin J.Y."/>
            <person name="Fernandes G.R."/>
            <person name="Duffy M.A."/>
            <person name="Rodrigues J.M."/>
        </authorList>
    </citation>
    <scope>NUCLEOTIDE SEQUENCE [LARGE SCALE GENOMIC DNA]</scope>
    <source>
        <strain evidence="5">Binning01</strain>
    </source>
</reference>
<dbReference type="GO" id="GO:0016887">
    <property type="term" value="F:ATP hydrolysis activity"/>
    <property type="evidence" value="ECO:0007669"/>
    <property type="project" value="InterPro"/>
</dbReference>
<dbReference type="InterPro" id="IPR027417">
    <property type="entry name" value="P-loop_NTPase"/>
</dbReference>
<gene>
    <name evidence="5" type="ORF">DCC88_04135</name>
</gene>
<dbReference type="SMART" id="SM00382">
    <property type="entry name" value="AAA"/>
    <property type="match status" value="1"/>
</dbReference>
<organism evidence="5 6">
    <name type="scientific">Spirobacillus cienkowskii</name>
    <dbReference type="NCBI Taxonomy" id="495820"/>
    <lineage>
        <taxon>Bacteria</taxon>
        <taxon>Pseudomonadati</taxon>
        <taxon>Bdellovibrionota</taxon>
        <taxon>Oligoflexia</taxon>
        <taxon>Silvanigrellales</taxon>
        <taxon>Spirobacillus</taxon>
    </lineage>
</organism>
<keyword evidence="1" id="KW-0813">Transport</keyword>
<protein>
    <submittedName>
        <fullName evidence="5">ABC transporter ATP-binding protein</fullName>
    </submittedName>
</protein>
<evidence type="ECO:0000256" key="2">
    <source>
        <dbReference type="ARBA" id="ARBA00022741"/>
    </source>
</evidence>
<dbReference type="InterPro" id="IPR003439">
    <property type="entry name" value="ABC_transporter-like_ATP-bd"/>
</dbReference>